<evidence type="ECO:0000256" key="1">
    <source>
        <dbReference type="SAM" id="MobiDB-lite"/>
    </source>
</evidence>
<proteinExistence type="predicted"/>
<dbReference type="AlphaFoldDB" id="A0A9W8R5H6"/>
<name>A0A9W8R5H6_9HYPO</name>
<sequence>MRHNINAFCFEFRGVAQEVPQQTPPSSLLDNHVGHGQAYEASTSEKVATFISTVISAYKTFPHKTYLRQVVDRFRQLEQTPLEGLSTPGEASMEIIRDMMEGKGAINETKADGVVHAFKEAWPHQFEAVGEDRISVSAVLELSKALCAIPAPGITIHESLYLGVIVSFCTMFSDSHAASRDVGDNLIQSAIRIARGTTLAPVSASPSAQTGDGNPGVALLEALIRENGARVEQFKAWVETGGQTYAPGGILEQLYEMVQLANVVIGTQNQKAIVTVLGQVKPLVLASAFGTVSRIPTPVGGNTDIFGAVIQAAVHVVVADVVDKFATQADQESDAMDAQPTLPGLPANLVKLADKVSDLYHALGSVKEESARNAVSEAIGNYEENQHGEEAPEPSSTLGLPSSLCRKDATLLRYMRQVFEKERDFPGSQDLDKELAWASGMDRK</sequence>
<protein>
    <submittedName>
        <fullName evidence="2">Uncharacterized protein</fullName>
    </submittedName>
</protein>
<dbReference type="Proteomes" id="UP001152087">
    <property type="component" value="Unassembled WGS sequence"/>
</dbReference>
<keyword evidence="3" id="KW-1185">Reference proteome</keyword>
<feature type="region of interest" description="Disordered" evidence="1">
    <location>
        <begin position="383"/>
        <end position="402"/>
    </location>
</feature>
<accession>A0A9W8R5H6</accession>
<organism evidence="2 3">
    <name type="scientific">Fusarium falciforme</name>
    <dbReference type="NCBI Taxonomy" id="195108"/>
    <lineage>
        <taxon>Eukaryota</taxon>
        <taxon>Fungi</taxon>
        <taxon>Dikarya</taxon>
        <taxon>Ascomycota</taxon>
        <taxon>Pezizomycotina</taxon>
        <taxon>Sordariomycetes</taxon>
        <taxon>Hypocreomycetidae</taxon>
        <taxon>Hypocreales</taxon>
        <taxon>Nectriaceae</taxon>
        <taxon>Fusarium</taxon>
        <taxon>Fusarium solani species complex</taxon>
    </lineage>
</organism>
<dbReference type="EMBL" id="JAOQAV010000023">
    <property type="protein sequence ID" value="KAJ4185464.1"/>
    <property type="molecule type" value="Genomic_DNA"/>
</dbReference>
<reference evidence="2" key="1">
    <citation type="submission" date="2022-09" db="EMBL/GenBank/DDBJ databases">
        <title>Fusarium specimens isolated from Avocado Roots.</title>
        <authorList>
            <person name="Stajich J."/>
            <person name="Roper C."/>
            <person name="Heimlech-Rivalta G."/>
        </authorList>
    </citation>
    <scope>NUCLEOTIDE SEQUENCE</scope>
    <source>
        <strain evidence="2">A02</strain>
    </source>
</reference>
<evidence type="ECO:0000313" key="3">
    <source>
        <dbReference type="Proteomes" id="UP001152087"/>
    </source>
</evidence>
<evidence type="ECO:0000313" key="2">
    <source>
        <dbReference type="EMBL" id="KAJ4185464.1"/>
    </source>
</evidence>
<gene>
    <name evidence="2" type="ORF">NW755_008457</name>
</gene>
<comment type="caution">
    <text evidence="2">The sequence shown here is derived from an EMBL/GenBank/DDBJ whole genome shotgun (WGS) entry which is preliminary data.</text>
</comment>